<keyword evidence="2" id="KW-1185">Reference proteome</keyword>
<evidence type="ECO:0008006" key="3">
    <source>
        <dbReference type="Google" id="ProtNLM"/>
    </source>
</evidence>
<dbReference type="STRING" id="215200.SAMN05216454_11425"/>
<dbReference type="AlphaFoldDB" id="A0A1H8JHJ4"/>
<accession>A0A1H8JHJ4</accession>
<name>A0A1H8JHJ4_9FIRM</name>
<organism evidence="1 2">
    <name type="scientific">Peptostreptococcus russellii</name>
    <dbReference type="NCBI Taxonomy" id="215200"/>
    <lineage>
        <taxon>Bacteria</taxon>
        <taxon>Bacillati</taxon>
        <taxon>Bacillota</taxon>
        <taxon>Clostridia</taxon>
        <taxon>Peptostreptococcales</taxon>
        <taxon>Peptostreptococcaceae</taxon>
        <taxon>Peptostreptococcus</taxon>
    </lineage>
</organism>
<dbReference type="InterPro" id="IPR038667">
    <property type="entry name" value="XkdH-like_sf"/>
</dbReference>
<proteinExistence type="predicted"/>
<dbReference type="Proteomes" id="UP000199512">
    <property type="component" value="Unassembled WGS sequence"/>
</dbReference>
<gene>
    <name evidence="1" type="ORF">SAMN05216454_11425</name>
</gene>
<evidence type="ECO:0000313" key="2">
    <source>
        <dbReference type="Proteomes" id="UP000199512"/>
    </source>
</evidence>
<dbReference type="OrthoDB" id="2942871at2"/>
<dbReference type="EMBL" id="FODF01000014">
    <property type="protein sequence ID" value="SEN80323.1"/>
    <property type="molecule type" value="Genomic_DNA"/>
</dbReference>
<dbReference type="RefSeq" id="WP_091975928.1">
    <property type="nucleotide sequence ID" value="NZ_FODF01000014.1"/>
</dbReference>
<protein>
    <recommendedName>
        <fullName evidence="3">Phage protein</fullName>
    </recommendedName>
</protein>
<dbReference type="Gene3D" id="2.40.10.370">
    <property type="entry name" value="Protein of unknown function DUF3599"/>
    <property type="match status" value="1"/>
</dbReference>
<sequence length="120" mass="13853">MNRVRKAIELLYGGRCDVYEYDVVKDEKTKRKTNKEVLKHSNIPCRLSFADRASGRTIQKEMGHIEQGIKLFLSPDIFIKPNSKIIVTQNGRTVTYKNSTPANFHTNHQEINLELAEEYA</sequence>
<reference evidence="1 2" key="1">
    <citation type="submission" date="2016-10" db="EMBL/GenBank/DDBJ databases">
        <authorList>
            <person name="de Groot N.N."/>
        </authorList>
    </citation>
    <scope>NUCLEOTIDE SEQUENCE [LARGE SCALE GENOMIC DNA]</scope>
    <source>
        <strain evidence="1 2">Calf135</strain>
    </source>
</reference>
<evidence type="ECO:0000313" key="1">
    <source>
        <dbReference type="EMBL" id="SEN80323.1"/>
    </source>
</evidence>